<dbReference type="InterPro" id="IPR001958">
    <property type="entry name" value="Tet-R_TetA/multi-R_MdtG-like"/>
</dbReference>
<dbReference type="Pfam" id="PF07690">
    <property type="entry name" value="MFS_1"/>
    <property type="match status" value="1"/>
</dbReference>
<feature type="transmembrane region" description="Helical" evidence="5">
    <location>
        <begin position="76"/>
        <end position="103"/>
    </location>
</feature>
<comment type="caution">
    <text evidence="7">The sequence shown here is derived from an EMBL/GenBank/DDBJ whole genome shotgun (WGS) entry which is preliminary data.</text>
</comment>
<dbReference type="InterPro" id="IPR011701">
    <property type="entry name" value="MFS"/>
</dbReference>
<dbReference type="SUPFAM" id="SSF103473">
    <property type="entry name" value="MFS general substrate transporter"/>
    <property type="match status" value="1"/>
</dbReference>
<dbReference type="PROSITE" id="PS50850">
    <property type="entry name" value="MFS"/>
    <property type="match status" value="1"/>
</dbReference>
<dbReference type="EMBL" id="JAQMWT010000136">
    <property type="protein sequence ID" value="KAJ8609609.1"/>
    <property type="molecule type" value="Genomic_DNA"/>
</dbReference>
<keyword evidence="2 5" id="KW-0812">Transmembrane</keyword>
<evidence type="ECO:0000313" key="8">
    <source>
        <dbReference type="Proteomes" id="UP001230188"/>
    </source>
</evidence>
<name>A0AAD7UKK0_9STRA</name>
<feature type="domain" description="Major facilitator superfamily (MFS) profile" evidence="6">
    <location>
        <begin position="11"/>
        <end position="387"/>
    </location>
</feature>
<dbReference type="PANTHER" id="PTHR24002:SF3">
    <property type="entry name" value="SOLUTE CARRIER FAMILY 22 MEMBER 18"/>
    <property type="match status" value="1"/>
</dbReference>
<dbReference type="InterPro" id="IPR036259">
    <property type="entry name" value="MFS_trans_sf"/>
</dbReference>
<comment type="subcellular location">
    <subcellularLocation>
        <location evidence="1">Membrane</location>
        <topology evidence="1">Multi-pass membrane protein</topology>
    </subcellularLocation>
</comment>
<protein>
    <recommendedName>
        <fullName evidence="6">Major facilitator superfamily (MFS) profile domain-containing protein</fullName>
    </recommendedName>
</protein>
<keyword evidence="8" id="KW-1185">Reference proteome</keyword>
<dbReference type="PANTHER" id="PTHR24002">
    <property type="entry name" value="SOLUTE CARRIER FAMILY 22 MEMBER 18"/>
    <property type="match status" value="1"/>
</dbReference>
<evidence type="ECO:0000259" key="6">
    <source>
        <dbReference type="PROSITE" id="PS50850"/>
    </source>
</evidence>
<dbReference type="PRINTS" id="PR01035">
    <property type="entry name" value="TCRTETA"/>
</dbReference>
<evidence type="ECO:0000256" key="4">
    <source>
        <dbReference type="ARBA" id="ARBA00023136"/>
    </source>
</evidence>
<evidence type="ECO:0000256" key="1">
    <source>
        <dbReference type="ARBA" id="ARBA00004141"/>
    </source>
</evidence>
<evidence type="ECO:0000256" key="2">
    <source>
        <dbReference type="ARBA" id="ARBA00022692"/>
    </source>
</evidence>
<proteinExistence type="predicted"/>
<feature type="transmembrane region" description="Helical" evidence="5">
    <location>
        <begin position="204"/>
        <end position="223"/>
    </location>
</feature>
<keyword evidence="4 5" id="KW-0472">Membrane</keyword>
<evidence type="ECO:0000256" key="3">
    <source>
        <dbReference type="ARBA" id="ARBA00022989"/>
    </source>
</evidence>
<dbReference type="GO" id="GO:0005635">
    <property type="term" value="C:nuclear envelope"/>
    <property type="evidence" value="ECO:0007669"/>
    <property type="project" value="TreeGrafter"/>
</dbReference>
<feature type="transmembrane region" description="Helical" evidence="5">
    <location>
        <begin position="12"/>
        <end position="30"/>
    </location>
</feature>
<dbReference type="GO" id="GO:0016020">
    <property type="term" value="C:membrane"/>
    <property type="evidence" value="ECO:0007669"/>
    <property type="project" value="UniProtKB-SubCell"/>
</dbReference>
<feature type="transmembrane region" description="Helical" evidence="5">
    <location>
        <begin position="243"/>
        <end position="264"/>
    </location>
</feature>
<feature type="transmembrane region" description="Helical" evidence="5">
    <location>
        <begin position="50"/>
        <end position="69"/>
    </location>
</feature>
<dbReference type="Gene3D" id="1.20.1250.20">
    <property type="entry name" value="MFS general substrate transporter like domains"/>
    <property type="match status" value="1"/>
</dbReference>
<feature type="transmembrane region" description="Helical" evidence="5">
    <location>
        <begin position="162"/>
        <end position="183"/>
    </location>
</feature>
<dbReference type="InterPro" id="IPR020846">
    <property type="entry name" value="MFS_dom"/>
</dbReference>
<evidence type="ECO:0000256" key="5">
    <source>
        <dbReference type="SAM" id="Phobius"/>
    </source>
</evidence>
<reference evidence="7" key="1">
    <citation type="submission" date="2023-01" db="EMBL/GenBank/DDBJ databases">
        <title>Metagenome sequencing of chrysophaentin producing Chrysophaeum taylorii.</title>
        <authorList>
            <person name="Davison J."/>
            <person name="Bewley C."/>
        </authorList>
    </citation>
    <scope>NUCLEOTIDE SEQUENCE</scope>
    <source>
        <strain evidence="7">NIES-1699</strain>
    </source>
</reference>
<dbReference type="AlphaFoldDB" id="A0AAD7UKK0"/>
<evidence type="ECO:0000313" key="7">
    <source>
        <dbReference type="EMBL" id="KAJ8609609.1"/>
    </source>
</evidence>
<gene>
    <name evidence="7" type="ORF">CTAYLR_006264</name>
</gene>
<feature type="transmembrane region" description="Helical" evidence="5">
    <location>
        <begin position="276"/>
        <end position="297"/>
    </location>
</feature>
<keyword evidence="3 5" id="KW-1133">Transmembrane helix</keyword>
<feature type="transmembrane region" description="Helical" evidence="5">
    <location>
        <begin position="364"/>
        <end position="384"/>
    </location>
</feature>
<dbReference type="Proteomes" id="UP001230188">
    <property type="component" value="Unassembled WGS sequence"/>
</dbReference>
<sequence length="405" mass="42176">MDRGARQQRGVVLIVLVNISLYAVSFQLQRPIEPFLVKKLGADDVAYGRLMSFFSLLQSLGSPVVGATLDRIGPRLMFVVVFLSSAASYGILSLSTSMAWLYLSKIPSVFQAGFLVAQALVGASAHTEHDRAAALGRLTTAYTVGATLGPGLGGWFGKRGSYYAGAKLAVVLSLFSAALAFVLPDNRTKVLEKKRPQRGILAVVGRRAIWPLLVVKALTGVSNSALGATLPLVLRDAKFDEQALGLAMSATSMLVAVVGAFALGPLTSACGSSRRLAVAALATKVGSVFAFVPLAGVGPVGLAALSSFHTCVSHVMATSLTSSTTGSVAPDEQGALLGVEHALFAVARIFGPTMGTTLLGFKGGFALVATVCACLDATTLSFAARVKRGDDDRDRVGKKEEQKDL</sequence>
<organism evidence="7 8">
    <name type="scientific">Chrysophaeum taylorii</name>
    <dbReference type="NCBI Taxonomy" id="2483200"/>
    <lineage>
        <taxon>Eukaryota</taxon>
        <taxon>Sar</taxon>
        <taxon>Stramenopiles</taxon>
        <taxon>Ochrophyta</taxon>
        <taxon>Pelagophyceae</taxon>
        <taxon>Pelagomonadales</taxon>
        <taxon>Pelagomonadaceae</taxon>
        <taxon>Chrysophaeum</taxon>
    </lineage>
</organism>
<accession>A0AAD7UKK0</accession>
<dbReference type="GO" id="GO:0022857">
    <property type="term" value="F:transmembrane transporter activity"/>
    <property type="evidence" value="ECO:0007669"/>
    <property type="project" value="InterPro"/>
</dbReference>